<evidence type="ECO:0000256" key="5">
    <source>
        <dbReference type="ARBA" id="ARBA00056807"/>
    </source>
</evidence>
<proteinExistence type="inferred from homology"/>
<name>A0A4Z0BBQ8_9BURK</name>
<evidence type="ECO:0000256" key="3">
    <source>
        <dbReference type="ARBA" id="ARBA00023002"/>
    </source>
</evidence>
<protein>
    <recommendedName>
        <fullName evidence="6">4-(hydroxymethyl)benzenesulfonate dehydrogenase</fullName>
        <ecNumber evidence="6">1.1.1.257</ecNumber>
    </recommendedName>
    <alternativeName>
        <fullName evidence="7">Toluenesulfonate aldehyde dehydrogenase TsaD</fullName>
    </alternativeName>
</protein>
<comment type="function">
    <text evidence="5">Involved in the toluene-4-sulfonate degradation pathway. Does not discriminate between the sulfonate and the carboxyl substituents and can also be involved in the p-toluenecarboxylate degradation pathway.</text>
</comment>
<dbReference type="Pfam" id="PF00171">
    <property type="entry name" value="Aldedh"/>
    <property type="match status" value="1"/>
</dbReference>
<dbReference type="InterPro" id="IPR016162">
    <property type="entry name" value="Ald_DH_N"/>
</dbReference>
<evidence type="ECO:0000256" key="1">
    <source>
        <dbReference type="ARBA" id="ARBA00009986"/>
    </source>
</evidence>
<evidence type="ECO:0000313" key="12">
    <source>
        <dbReference type="Proteomes" id="UP000297839"/>
    </source>
</evidence>
<feature type="active site" evidence="8">
    <location>
        <position position="260"/>
    </location>
</feature>
<dbReference type="AlphaFoldDB" id="A0A4Z0BBQ8"/>
<evidence type="ECO:0000256" key="9">
    <source>
        <dbReference type="RuleBase" id="RU003345"/>
    </source>
</evidence>
<dbReference type="InterPro" id="IPR016161">
    <property type="entry name" value="Ald_DH/histidinol_DH"/>
</dbReference>
<dbReference type="InterPro" id="IPR016163">
    <property type="entry name" value="Ald_DH_C"/>
</dbReference>
<dbReference type="EC" id="1.1.1.257" evidence="6"/>
<evidence type="ECO:0000256" key="7">
    <source>
        <dbReference type="ARBA" id="ARBA00079883"/>
    </source>
</evidence>
<evidence type="ECO:0000256" key="2">
    <source>
        <dbReference type="ARBA" id="ARBA00011738"/>
    </source>
</evidence>
<evidence type="ECO:0000256" key="6">
    <source>
        <dbReference type="ARBA" id="ARBA00066857"/>
    </source>
</evidence>
<feature type="domain" description="Aldehyde dehydrogenase" evidence="10">
    <location>
        <begin position="31"/>
        <end position="487"/>
    </location>
</feature>
<comment type="catalytic activity">
    <reaction evidence="4">
        <text>4-(hydroxymethyl)benzenesulfonate + NAD(+) = 4-formylbenzenesulfonate + NADH + H(+)</text>
        <dbReference type="Rhea" id="RHEA:24412"/>
        <dbReference type="ChEBI" id="CHEBI:11944"/>
        <dbReference type="ChEBI" id="CHEBI:11987"/>
        <dbReference type="ChEBI" id="CHEBI:15378"/>
        <dbReference type="ChEBI" id="CHEBI:57540"/>
        <dbReference type="ChEBI" id="CHEBI:57945"/>
        <dbReference type="EC" id="1.1.1.257"/>
    </reaction>
</comment>
<dbReference type="InterPro" id="IPR015590">
    <property type="entry name" value="Aldehyde_DH_dom"/>
</dbReference>
<dbReference type="OrthoDB" id="6187633at2"/>
<keyword evidence="3 9" id="KW-0560">Oxidoreductase</keyword>
<dbReference type="GO" id="GO:0018462">
    <property type="term" value="F:4-(hydroxymethyl)benzenesulfonate dehydrogenase activity"/>
    <property type="evidence" value="ECO:0007669"/>
    <property type="project" value="UniProtKB-EC"/>
</dbReference>
<dbReference type="EMBL" id="SMLK01000011">
    <property type="protein sequence ID" value="TFY96606.1"/>
    <property type="molecule type" value="Genomic_DNA"/>
</dbReference>
<dbReference type="SUPFAM" id="SSF53720">
    <property type="entry name" value="ALDH-like"/>
    <property type="match status" value="1"/>
</dbReference>
<evidence type="ECO:0000256" key="8">
    <source>
        <dbReference type="PROSITE-ProRule" id="PRU10007"/>
    </source>
</evidence>
<evidence type="ECO:0000259" key="10">
    <source>
        <dbReference type="Pfam" id="PF00171"/>
    </source>
</evidence>
<reference evidence="11 12" key="1">
    <citation type="submission" date="2019-03" db="EMBL/GenBank/DDBJ databases">
        <title>Ramlibacter sp. 18x22-1, whole genome shotgun sequence.</title>
        <authorList>
            <person name="Zhang X."/>
            <person name="Feng G."/>
            <person name="Zhu H."/>
        </authorList>
    </citation>
    <scope>NUCLEOTIDE SEQUENCE [LARGE SCALE GENOMIC DNA]</scope>
    <source>
        <strain evidence="11 12">18x22-1</strain>
    </source>
</reference>
<comment type="caution">
    <text evidence="11">The sequence shown here is derived from an EMBL/GenBank/DDBJ whole genome shotgun (WGS) entry which is preliminary data.</text>
</comment>
<comment type="subunit">
    <text evidence="2">Homodimer.</text>
</comment>
<dbReference type="Gene3D" id="3.40.605.10">
    <property type="entry name" value="Aldehyde Dehydrogenase, Chain A, domain 1"/>
    <property type="match status" value="1"/>
</dbReference>
<organism evidence="11 12">
    <name type="scientific">Ramlibacter humi</name>
    <dbReference type="NCBI Taxonomy" id="2530451"/>
    <lineage>
        <taxon>Bacteria</taxon>
        <taxon>Pseudomonadati</taxon>
        <taxon>Pseudomonadota</taxon>
        <taxon>Betaproteobacteria</taxon>
        <taxon>Burkholderiales</taxon>
        <taxon>Comamonadaceae</taxon>
        <taxon>Ramlibacter</taxon>
    </lineage>
</organism>
<dbReference type="GO" id="GO:0016620">
    <property type="term" value="F:oxidoreductase activity, acting on the aldehyde or oxo group of donors, NAD or NADP as acceptor"/>
    <property type="evidence" value="ECO:0007669"/>
    <property type="project" value="InterPro"/>
</dbReference>
<evidence type="ECO:0000256" key="4">
    <source>
        <dbReference type="ARBA" id="ARBA00051407"/>
    </source>
</evidence>
<evidence type="ECO:0000313" key="11">
    <source>
        <dbReference type="EMBL" id="TFY96606.1"/>
    </source>
</evidence>
<accession>A0A4Z0BBQ8</accession>
<dbReference type="FunFam" id="3.40.605.10:FF:000007">
    <property type="entry name" value="NAD/NADP-dependent betaine aldehyde dehydrogenase"/>
    <property type="match status" value="1"/>
</dbReference>
<dbReference type="Proteomes" id="UP000297839">
    <property type="component" value="Unassembled WGS sequence"/>
</dbReference>
<dbReference type="PROSITE" id="PS00687">
    <property type="entry name" value="ALDEHYDE_DEHYDR_GLU"/>
    <property type="match status" value="1"/>
</dbReference>
<dbReference type="PANTHER" id="PTHR11699">
    <property type="entry name" value="ALDEHYDE DEHYDROGENASE-RELATED"/>
    <property type="match status" value="1"/>
</dbReference>
<comment type="similarity">
    <text evidence="1 9">Belongs to the aldehyde dehydrogenase family.</text>
</comment>
<keyword evidence="12" id="KW-1185">Reference proteome</keyword>
<dbReference type="Gene3D" id="3.40.309.10">
    <property type="entry name" value="Aldehyde Dehydrogenase, Chain A, domain 2"/>
    <property type="match status" value="1"/>
</dbReference>
<sequence>MDRLTHFDPAEVAVPSGHWVGGRELDDGVAALDVTRPSDGTVHARVMEAGAGVVRAAVASALAGQQAWAKLRPRERAQRMRRWADLVDRDRDRLARLEAVVSSRCFHEARGADVPAVAEWLRFYAEYADKLEGQVTASGDDRLSLVLREPYGVVGVITPWNFPLFLATWKLAPAIAAGNAVVVKASELTPWSVQALAQLATEAGLPDGVINVVHGTGPVTGQALVKDPDVAYVTFTGSTATGARIMADAAAANIKPVALELGGKSATVVHADCGELDLVADHVTWSITRNAGQLCYAGSRLVVDERVADDLLARIASRMRELVAGPTWSPGTSMPPIISERQWRRIDELVRRTVDEGASLVCGGQPSRQQAGCYYPGTILDRVQPGMTGHREEIFGPVLAVQRFGAPEDALKLANHPVYGLSAAVFTRDVNTALHAARGLKAGTVWVNRWGRTPEMMTSPFGGYGQSGFGKESGRAGIENFLRSKSVWIDLADKAEMSQGGRR</sequence>
<dbReference type="InterPro" id="IPR029510">
    <property type="entry name" value="Ald_DH_CS_GLU"/>
</dbReference>
<gene>
    <name evidence="11" type="ORF">EZ216_20350</name>
</gene>
<dbReference type="RefSeq" id="WP_135251634.1">
    <property type="nucleotide sequence ID" value="NZ_SMLK01000011.1"/>
</dbReference>